<keyword evidence="4" id="KW-0843">Virulence</keyword>
<organism evidence="8 9">
    <name type="scientific">Porphyromonas cangingivalis</name>
    <dbReference type="NCBI Taxonomy" id="36874"/>
    <lineage>
        <taxon>Bacteria</taxon>
        <taxon>Pseudomonadati</taxon>
        <taxon>Bacteroidota</taxon>
        <taxon>Bacteroidia</taxon>
        <taxon>Bacteroidales</taxon>
        <taxon>Porphyromonadaceae</taxon>
        <taxon>Porphyromonas</taxon>
    </lineage>
</organism>
<dbReference type="InterPro" id="IPR024361">
    <property type="entry name" value="BACON"/>
</dbReference>
<evidence type="ECO:0000313" key="8">
    <source>
        <dbReference type="EMBL" id="KGN79584.1"/>
    </source>
</evidence>
<name>A0A0A2ETA7_PORCN</name>
<dbReference type="CDD" id="cd14948">
    <property type="entry name" value="BACON"/>
    <property type="match status" value="2"/>
</dbReference>
<dbReference type="OrthoDB" id="1010105at2"/>
<evidence type="ECO:0000256" key="5">
    <source>
        <dbReference type="SAM" id="MobiDB-lite"/>
    </source>
</evidence>
<dbReference type="Pfam" id="PF13004">
    <property type="entry name" value="BACON"/>
    <property type="match status" value="2"/>
</dbReference>
<dbReference type="GO" id="GO:0006508">
    <property type="term" value="P:proteolysis"/>
    <property type="evidence" value="ECO:0007669"/>
    <property type="project" value="UniProtKB-KW"/>
</dbReference>
<feature type="domain" description="BACON" evidence="7">
    <location>
        <begin position="67"/>
        <end position="109"/>
    </location>
</feature>
<dbReference type="STRING" id="36874.HQ34_09105"/>
<evidence type="ECO:0000313" key="9">
    <source>
        <dbReference type="Proteomes" id="UP000030125"/>
    </source>
</evidence>
<feature type="signal peptide" evidence="6">
    <location>
        <begin position="1"/>
        <end position="26"/>
    </location>
</feature>
<accession>A0A0A2ETA7</accession>
<feature type="chain" id="PRO_5001986331" description="BACON domain-containing protein" evidence="6">
    <location>
        <begin position="27"/>
        <end position="579"/>
    </location>
</feature>
<dbReference type="Gene3D" id="2.60.40.10">
    <property type="entry name" value="Immunoglobulins"/>
    <property type="match status" value="2"/>
</dbReference>
<evidence type="ECO:0000256" key="2">
    <source>
        <dbReference type="ARBA" id="ARBA00022670"/>
    </source>
</evidence>
<dbReference type="EMBL" id="JQJD01000048">
    <property type="protein sequence ID" value="KGN79584.1"/>
    <property type="molecule type" value="Genomic_DNA"/>
</dbReference>
<reference evidence="8 9" key="1">
    <citation type="submission" date="2014-08" db="EMBL/GenBank/DDBJ databases">
        <title>Porphyromonas cangingivalis strain:COT-109_OH1386 Genome sequencing.</title>
        <authorList>
            <person name="Wallis C."/>
            <person name="Deusch O."/>
            <person name="O'Flynn C."/>
            <person name="Davis I."/>
            <person name="Jospin G."/>
            <person name="Darling A.E."/>
            <person name="Coil D.A."/>
            <person name="Alexiev A."/>
            <person name="Horsfall A."/>
            <person name="Kirkwood N."/>
            <person name="Harris S."/>
            <person name="Eisen J.A."/>
        </authorList>
    </citation>
    <scope>NUCLEOTIDE SEQUENCE [LARGE SCALE GENOMIC DNA]</scope>
    <source>
        <strain evidence="9">COT-109 OH1386</strain>
    </source>
</reference>
<evidence type="ECO:0000256" key="4">
    <source>
        <dbReference type="ARBA" id="ARBA00023026"/>
    </source>
</evidence>
<protein>
    <recommendedName>
        <fullName evidence="7">BACON domain-containing protein</fullName>
    </recommendedName>
</protein>
<proteinExistence type="inferred from homology"/>
<keyword evidence="9" id="KW-1185">Reference proteome</keyword>
<gene>
    <name evidence="8" type="ORF">HQ35_07195</name>
</gene>
<dbReference type="AlphaFoldDB" id="A0A0A2ETA7"/>
<sequence>MNTNNRNKIKAWGLSIFLLGSVFMPACTKQQPEQTLSGFTLSETKPIEVPYSGSEVSVSVSGTLGSWTAFPMKEWVRVTKEGDRLTLRVSANESARPRTTEVKVSSGGVVKVLEVRQEGKPLEFTSQKDIQFGQFGGNKKFFVNASSPDWTVTASDSWLKVTPNTERGEILIHTEENTARTARSAKIEVKDLSGKVVHSVEVHQKEILYYFLPYPHAGASAEVIRLFETERYSRLLNQPDMMVNFSQWAYETVSPIFNYIMYSIRSGKFVSATLYTTNRDASLLKGEKGAEVIDFLRQNGYEKQLDVLYYNSETNCEVNIVTTSRNPNITFSYYPEQKPMPSFDRLPIGLTKFCRVKKVTLPDGEVEIHTIQEGETEHTIFEHEAKLGWTFIPPYDPYAPENAEDDPETRDRKRDQSSRKIRVPLFFGAKQSNPDHWREFYNYMVFEKDGQYKAYELGRVYEDYINDYVDSSHPFYGQKSRRVSGTQMEVARQTFKNPLMFMYEHDGYLYVTKEFRKLLAEEGFFFDSTFDRDRGFIYYNPERKIELMFRFGKTIYDGDDKPGVVIMQLVPRDIDLGNR</sequence>
<evidence type="ECO:0000259" key="7">
    <source>
        <dbReference type="Pfam" id="PF13004"/>
    </source>
</evidence>
<dbReference type="GO" id="GO:0008234">
    <property type="term" value="F:cysteine-type peptidase activity"/>
    <property type="evidence" value="ECO:0007669"/>
    <property type="project" value="UniProtKB-KW"/>
</dbReference>
<keyword evidence="3" id="KW-0788">Thiol protease</keyword>
<dbReference type="Proteomes" id="UP000030125">
    <property type="component" value="Unassembled WGS sequence"/>
</dbReference>
<feature type="domain" description="BACON" evidence="7">
    <location>
        <begin position="150"/>
        <end position="204"/>
    </location>
</feature>
<comment type="caution">
    <text evidence="8">The sequence shown here is derived from an EMBL/GenBank/DDBJ whole genome shotgun (WGS) entry which is preliminary data.</text>
</comment>
<comment type="similarity">
    <text evidence="1">Belongs to the peptidase C25 family.</text>
</comment>
<dbReference type="InterPro" id="IPR013783">
    <property type="entry name" value="Ig-like_fold"/>
</dbReference>
<keyword evidence="6" id="KW-0732">Signal</keyword>
<dbReference type="RefSeq" id="WP_036852111.1">
    <property type="nucleotide sequence ID" value="NZ_JQJD01000048.1"/>
</dbReference>
<keyword evidence="3" id="KW-0378">Hydrolase</keyword>
<evidence type="ECO:0000256" key="1">
    <source>
        <dbReference type="ARBA" id="ARBA00006067"/>
    </source>
</evidence>
<feature type="region of interest" description="Disordered" evidence="5">
    <location>
        <begin position="398"/>
        <end position="417"/>
    </location>
</feature>
<evidence type="ECO:0000256" key="3">
    <source>
        <dbReference type="ARBA" id="ARBA00022807"/>
    </source>
</evidence>
<evidence type="ECO:0000256" key="6">
    <source>
        <dbReference type="SAM" id="SignalP"/>
    </source>
</evidence>
<keyword evidence="2" id="KW-0645">Protease</keyword>